<evidence type="ECO:0000256" key="5">
    <source>
        <dbReference type="ARBA" id="ARBA00022884"/>
    </source>
</evidence>
<dbReference type="Gene3D" id="3.30.230.70">
    <property type="entry name" value="GHMP Kinase, N-terminal domain"/>
    <property type="match status" value="1"/>
</dbReference>
<gene>
    <name evidence="9" type="primary">RRP45_1</name>
    <name evidence="9" type="ORF">Cantr_04490</name>
</gene>
<dbReference type="OrthoDB" id="10264038at2759"/>
<dbReference type="GO" id="GO:0034473">
    <property type="term" value="P:U1 snRNA 3'-end processing"/>
    <property type="evidence" value="ECO:0007669"/>
    <property type="project" value="TreeGrafter"/>
</dbReference>
<dbReference type="GO" id="GO:0000177">
    <property type="term" value="C:cytoplasmic exosome (RNase complex)"/>
    <property type="evidence" value="ECO:0007669"/>
    <property type="project" value="UniProtKB-ARBA"/>
</dbReference>
<accession>A0A367XNT9</accession>
<dbReference type="GO" id="GO:0000467">
    <property type="term" value="P:exonucleolytic trimming to generate mature 3'-end of 5.8S rRNA from tricistronic rRNA transcript (SSU-rRNA, 5.8S rRNA, LSU-rRNA)"/>
    <property type="evidence" value="ECO:0007669"/>
    <property type="project" value="TreeGrafter"/>
</dbReference>
<dbReference type="GO" id="GO:0071028">
    <property type="term" value="P:nuclear mRNA surveillance"/>
    <property type="evidence" value="ECO:0007669"/>
    <property type="project" value="TreeGrafter"/>
</dbReference>
<feature type="domain" description="Exoribonuclease phosphorolytic" evidence="8">
    <location>
        <begin position="186"/>
        <end position="264"/>
    </location>
</feature>
<dbReference type="InterPro" id="IPR036345">
    <property type="entry name" value="ExoRNase_PH_dom2_sf"/>
</dbReference>
<dbReference type="Proteomes" id="UP000253472">
    <property type="component" value="Unassembled WGS sequence"/>
</dbReference>
<feature type="domain" description="Exoribonuclease phosphorolytic" evidence="7">
    <location>
        <begin position="30"/>
        <end position="156"/>
    </location>
</feature>
<dbReference type="InterPro" id="IPR001247">
    <property type="entry name" value="ExoRNase_PH_dom1"/>
</dbReference>
<dbReference type="GO" id="GO:0071038">
    <property type="term" value="P:TRAMP-dependent tRNA surveillance pathway"/>
    <property type="evidence" value="ECO:0007669"/>
    <property type="project" value="TreeGrafter"/>
</dbReference>
<dbReference type="STRING" id="5486.A0A367XNT9"/>
<dbReference type="EMBL" id="QLNQ01000030">
    <property type="protein sequence ID" value="RCK54491.1"/>
    <property type="molecule type" value="Genomic_DNA"/>
</dbReference>
<dbReference type="GO" id="GO:0000176">
    <property type="term" value="C:nuclear exosome (RNase complex)"/>
    <property type="evidence" value="ECO:0007669"/>
    <property type="project" value="TreeGrafter"/>
</dbReference>
<reference evidence="9 10" key="1">
    <citation type="submission" date="2018-06" db="EMBL/GenBank/DDBJ databases">
        <title>Whole genome sequencing of Candida tropicalis (genome annotated by CSBL at Korea University).</title>
        <authorList>
            <person name="Ahn J."/>
        </authorList>
    </citation>
    <scope>NUCLEOTIDE SEQUENCE [LARGE SCALE GENOMIC DNA]</scope>
    <source>
        <strain evidence="9 10">ATCC 20962</strain>
    </source>
</reference>
<dbReference type="CDD" id="cd11368">
    <property type="entry name" value="RNase_PH_RRP45"/>
    <property type="match status" value="1"/>
</dbReference>
<dbReference type="InterPro" id="IPR027408">
    <property type="entry name" value="PNPase/RNase_PH_dom_sf"/>
</dbReference>
<dbReference type="InterPro" id="IPR033100">
    <property type="entry name" value="Rrp45"/>
</dbReference>
<keyword evidence="6" id="KW-0539">Nucleus</keyword>
<name>A0A367XNT9_9ASCO</name>
<dbReference type="Pfam" id="PF01138">
    <property type="entry name" value="RNase_PH"/>
    <property type="match status" value="1"/>
</dbReference>
<dbReference type="GO" id="GO:0034475">
    <property type="term" value="P:U4 snRNA 3'-end processing"/>
    <property type="evidence" value="ECO:0007669"/>
    <property type="project" value="TreeGrafter"/>
</dbReference>
<evidence type="ECO:0000256" key="6">
    <source>
        <dbReference type="ARBA" id="ARBA00023242"/>
    </source>
</evidence>
<evidence type="ECO:0000256" key="3">
    <source>
        <dbReference type="ARBA" id="ARBA00006678"/>
    </source>
</evidence>
<dbReference type="PANTHER" id="PTHR11097">
    <property type="entry name" value="EXOSOME COMPLEX EXONUCLEASE RIBOSOMAL RNA PROCESSING PROTEIN"/>
    <property type="match status" value="1"/>
</dbReference>
<keyword evidence="4" id="KW-0963">Cytoplasm</keyword>
<dbReference type="GO" id="GO:0035925">
    <property type="term" value="F:mRNA 3'-UTR AU-rich region binding"/>
    <property type="evidence" value="ECO:0007669"/>
    <property type="project" value="TreeGrafter"/>
</dbReference>
<evidence type="ECO:0000256" key="2">
    <source>
        <dbReference type="ARBA" id="ARBA00004496"/>
    </source>
</evidence>
<dbReference type="GO" id="GO:0071035">
    <property type="term" value="P:nuclear polyadenylation-dependent rRNA catabolic process"/>
    <property type="evidence" value="ECO:0007669"/>
    <property type="project" value="TreeGrafter"/>
</dbReference>
<protein>
    <submittedName>
        <fullName evidence="9">Exosome complex component RRP45</fullName>
    </submittedName>
</protein>
<sequence>MSNEISNNQKNYLFEALKNNLRLSGRNFDELRSIDIKLSDTEYGYVELSWGSTKLIVKISARIVEPYSDRPFEGIFTINCELPNNLKSEELIDENLLSRTLEKSIRRSNSLDLENLCIIAGEKVWEVIIDLNYLNYDGNLIDSGCLAIMIGLLDFRKNDISVTANGGVKIFDVDERQPIELSILHIPICLTFLFYNLGSKETNLKSDEINEIYLLDGDSLEEHCRDGFLTITLNQNRDLIQLNKNGGLPIDAQQLLQLCHNSMETVDKLTNLIKTTVKTHAERRYKLQNFELLEASADR</sequence>
<evidence type="ECO:0000313" key="10">
    <source>
        <dbReference type="Proteomes" id="UP000253472"/>
    </source>
</evidence>
<keyword evidence="10" id="KW-1185">Reference proteome</keyword>
<keyword evidence="5" id="KW-0694">RNA-binding</keyword>
<comment type="caution">
    <text evidence="9">The sequence shown here is derived from an EMBL/GenBank/DDBJ whole genome shotgun (WGS) entry which is preliminary data.</text>
</comment>
<dbReference type="Pfam" id="PF03725">
    <property type="entry name" value="RNase_PH_C"/>
    <property type="match status" value="1"/>
</dbReference>
<evidence type="ECO:0000256" key="4">
    <source>
        <dbReference type="ARBA" id="ARBA00022490"/>
    </source>
</evidence>
<dbReference type="GO" id="GO:0005730">
    <property type="term" value="C:nucleolus"/>
    <property type="evidence" value="ECO:0007669"/>
    <property type="project" value="UniProtKB-ARBA"/>
</dbReference>
<evidence type="ECO:0000256" key="1">
    <source>
        <dbReference type="ARBA" id="ARBA00004123"/>
    </source>
</evidence>
<dbReference type="GO" id="GO:0034476">
    <property type="term" value="P:U5 snRNA 3'-end processing"/>
    <property type="evidence" value="ECO:0007669"/>
    <property type="project" value="TreeGrafter"/>
</dbReference>
<evidence type="ECO:0000313" key="9">
    <source>
        <dbReference type="EMBL" id="RCK54491.1"/>
    </source>
</evidence>
<dbReference type="InterPro" id="IPR015847">
    <property type="entry name" value="ExoRNase_PH_dom2"/>
</dbReference>
<dbReference type="SUPFAM" id="SSF54211">
    <property type="entry name" value="Ribosomal protein S5 domain 2-like"/>
    <property type="match status" value="1"/>
</dbReference>
<organism evidence="9 10">
    <name type="scientific">Candida viswanathii</name>
    <dbReference type="NCBI Taxonomy" id="5486"/>
    <lineage>
        <taxon>Eukaryota</taxon>
        <taxon>Fungi</taxon>
        <taxon>Dikarya</taxon>
        <taxon>Ascomycota</taxon>
        <taxon>Saccharomycotina</taxon>
        <taxon>Pichiomycetes</taxon>
        <taxon>Debaryomycetaceae</taxon>
        <taxon>Candida/Lodderomyces clade</taxon>
        <taxon>Candida</taxon>
    </lineage>
</organism>
<dbReference type="InterPro" id="IPR020568">
    <property type="entry name" value="Ribosomal_Su5_D2-typ_SF"/>
</dbReference>
<proteinExistence type="inferred from homology"/>
<evidence type="ECO:0000259" key="8">
    <source>
        <dbReference type="Pfam" id="PF03725"/>
    </source>
</evidence>
<evidence type="ECO:0000259" key="7">
    <source>
        <dbReference type="Pfam" id="PF01138"/>
    </source>
</evidence>
<comment type="subcellular location">
    <subcellularLocation>
        <location evidence="2">Cytoplasm</location>
    </subcellularLocation>
    <subcellularLocation>
        <location evidence="1">Nucleus</location>
    </subcellularLocation>
</comment>
<dbReference type="PANTHER" id="PTHR11097:SF14">
    <property type="entry name" value="EXOSOME COMPLEX COMPONENT RRP45"/>
    <property type="match status" value="1"/>
</dbReference>
<comment type="similarity">
    <text evidence="3">Belongs to the RNase PH family.</text>
</comment>
<dbReference type="AlphaFoldDB" id="A0A367XNT9"/>
<dbReference type="SUPFAM" id="SSF55666">
    <property type="entry name" value="Ribonuclease PH domain 2-like"/>
    <property type="match status" value="1"/>
</dbReference>
<dbReference type="InterPro" id="IPR050590">
    <property type="entry name" value="Exosome_comp_Rrp42_subfam"/>
</dbReference>
<dbReference type="GO" id="GO:0016075">
    <property type="term" value="P:rRNA catabolic process"/>
    <property type="evidence" value="ECO:0007669"/>
    <property type="project" value="TreeGrafter"/>
</dbReference>